<dbReference type="InterPro" id="IPR036045">
    <property type="entry name" value="Sec1-like_sf"/>
</dbReference>
<dbReference type="Gene3D" id="3.40.50.1910">
    <property type="match status" value="2"/>
</dbReference>
<reference evidence="2" key="1">
    <citation type="submission" date="2015-12" db="EMBL/GenBank/DDBJ databases">
        <title>De novo transcriptome assembly of four potential Pierce s Disease insect vectors from Arizona vineyards.</title>
        <authorList>
            <person name="Tassone E.E."/>
        </authorList>
    </citation>
    <scope>NUCLEOTIDE SEQUENCE</scope>
</reference>
<dbReference type="InterPro" id="IPR043154">
    <property type="entry name" value="Sec-1-like_dom1"/>
</dbReference>
<dbReference type="EMBL" id="GEDC01004713">
    <property type="protein sequence ID" value="JAS32585.1"/>
    <property type="molecule type" value="Transcribed_RNA"/>
</dbReference>
<accession>A0A1B6E3U9</accession>
<gene>
    <name evidence="2" type="ORF">g.8922</name>
</gene>
<protein>
    <recommendedName>
        <fullName evidence="3">Vacuolar protein sorting-associated protein 33A</fullName>
    </recommendedName>
</protein>
<dbReference type="PANTHER" id="PTHR11679">
    <property type="entry name" value="VESICLE PROTEIN SORTING-ASSOCIATED"/>
    <property type="match status" value="1"/>
</dbReference>
<dbReference type="InterPro" id="IPR027482">
    <property type="entry name" value="Sec1-like_dom2"/>
</dbReference>
<dbReference type="FunFam" id="3.40.50.1910:FF:000005">
    <property type="entry name" value="vacuolar protein sorting-associated protein 33A isoform X1"/>
    <property type="match status" value="1"/>
</dbReference>
<dbReference type="Pfam" id="PF00995">
    <property type="entry name" value="Sec1"/>
    <property type="match status" value="1"/>
</dbReference>
<dbReference type="Gene3D" id="3.40.50.2060">
    <property type="match status" value="1"/>
</dbReference>
<comment type="similarity">
    <text evidence="1">Belongs to the STXBP/unc-18/SEC1 family.</text>
</comment>
<evidence type="ECO:0008006" key="3">
    <source>
        <dbReference type="Google" id="ProtNLM"/>
    </source>
</evidence>
<organism evidence="2">
    <name type="scientific">Clastoptera arizonana</name>
    <name type="common">Arizona spittle bug</name>
    <dbReference type="NCBI Taxonomy" id="38151"/>
    <lineage>
        <taxon>Eukaryota</taxon>
        <taxon>Metazoa</taxon>
        <taxon>Ecdysozoa</taxon>
        <taxon>Arthropoda</taxon>
        <taxon>Hexapoda</taxon>
        <taxon>Insecta</taxon>
        <taxon>Pterygota</taxon>
        <taxon>Neoptera</taxon>
        <taxon>Paraneoptera</taxon>
        <taxon>Hemiptera</taxon>
        <taxon>Auchenorrhyncha</taxon>
        <taxon>Cercopoidea</taxon>
        <taxon>Clastopteridae</taxon>
        <taxon>Clastoptera</taxon>
    </lineage>
</organism>
<dbReference type="SUPFAM" id="SSF56815">
    <property type="entry name" value="Sec1/munc18-like (SM) proteins"/>
    <property type="match status" value="1"/>
</dbReference>
<dbReference type="AlphaFoldDB" id="A0A1B6E3U9"/>
<dbReference type="GO" id="GO:0016192">
    <property type="term" value="P:vesicle-mediated transport"/>
    <property type="evidence" value="ECO:0007669"/>
    <property type="project" value="InterPro"/>
</dbReference>
<evidence type="ECO:0000256" key="1">
    <source>
        <dbReference type="ARBA" id="ARBA00009884"/>
    </source>
</evidence>
<name>A0A1B6E3U9_9HEMI</name>
<proteinExistence type="inferred from homology"/>
<sequence>MSNHLAGKKVNISLIQEHVRNELLKFIDKCDGRKVIVLDPSLGGPLGLVATSSILKRHDVVKSIPLKPGRLMLNLNDIINIVFITRPHLNFMDMIADNIRGEKRSGGQIKFHLIFVPRKSLLCEKRLQNVGVFGSLTTVEELTCELFPFDNDLVSMELENSFKEYYLENDPTCLFQAAQAIMTLQDFYGTIPRVSGCGQAAKHVWELMGRLALEPRKSHLPQPIVSQINHIVLIDRAVDLLTPLTTQLTYEGLIDEIFEINNSTVSLPPEKFSRSDDEGQEIVKHEHLVILNSGDDLFAEIRDKNFNAVGPALTKKAKLISSQLEEKHGEKTMQEMKQFVARLPHMLATKKSVSTHTTIAVLIKEITDSSAFMDTLQLQQDLMLCVDTDKIQPYIEDCIACKEPLVKVLRLICMQSFTNSGLKPKVLEYYKREIIQVYGFEHLLTLTNLEKVGLIKIQERLRTYPMLRKVLRLTVEDGSEVAPTDISYVHSVYAPLSVRLVQNVMRFGSLKNIADILQSLPGPIIDEVQTLHPGQTQRRGSIGSQSSVSDNSKVILVFFLGGCTFAEISALRFLSQQQDSNVEFVVATTKLINGNSFIKSLMENLSLEV</sequence>
<evidence type="ECO:0000313" key="2">
    <source>
        <dbReference type="EMBL" id="JAS32585.1"/>
    </source>
</evidence>
<dbReference type="InterPro" id="IPR001619">
    <property type="entry name" value="Sec1-like"/>
</dbReference>